<keyword evidence="2" id="KW-0808">Transferase</keyword>
<proteinExistence type="predicted"/>
<name>A0A0R2FB69_9LACO</name>
<comment type="caution">
    <text evidence="2">The sequence shown here is derived from an EMBL/GenBank/DDBJ whole genome shotgun (WGS) entry which is preliminary data.</text>
</comment>
<feature type="domain" description="Phospholipid/glycerol acyltransferase" evidence="1">
    <location>
        <begin position="95"/>
        <end position="212"/>
    </location>
</feature>
<dbReference type="Proteomes" id="UP000050865">
    <property type="component" value="Unassembled WGS sequence"/>
</dbReference>
<dbReference type="SUPFAM" id="SSF69593">
    <property type="entry name" value="Glycerol-3-phosphate (1)-acyltransferase"/>
    <property type="match status" value="1"/>
</dbReference>
<dbReference type="STRING" id="1423730.FC75_GL000156"/>
<keyword evidence="2" id="KW-0012">Acyltransferase</keyword>
<evidence type="ECO:0000313" key="2">
    <source>
        <dbReference type="EMBL" id="KRN25619.1"/>
    </source>
</evidence>
<reference evidence="2 3" key="1">
    <citation type="journal article" date="2015" name="Genome Announc.">
        <title>Expanding the biotechnology potential of lactobacilli through comparative genomics of 213 strains and associated genera.</title>
        <authorList>
            <person name="Sun Z."/>
            <person name="Harris H.M."/>
            <person name="McCann A."/>
            <person name="Guo C."/>
            <person name="Argimon S."/>
            <person name="Zhang W."/>
            <person name="Yang X."/>
            <person name="Jeffery I.B."/>
            <person name="Cooney J.C."/>
            <person name="Kagawa T.F."/>
            <person name="Liu W."/>
            <person name="Song Y."/>
            <person name="Salvetti E."/>
            <person name="Wrobel A."/>
            <person name="Rasinkangas P."/>
            <person name="Parkhill J."/>
            <person name="Rea M.C."/>
            <person name="O'Sullivan O."/>
            <person name="Ritari J."/>
            <person name="Douillard F.P."/>
            <person name="Paul Ross R."/>
            <person name="Yang R."/>
            <person name="Briner A.E."/>
            <person name="Felis G.E."/>
            <person name="de Vos W.M."/>
            <person name="Barrangou R."/>
            <person name="Klaenhammer T.R."/>
            <person name="Caufield P.W."/>
            <person name="Cui Y."/>
            <person name="Zhang H."/>
            <person name="O'Toole P.W."/>
        </authorList>
    </citation>
    <scope>NUCLEOTIDE SEQUENCE [LARGE SCALE GENOMIC DNA]</scope>
    <source>
        <strain evidence="2 3">DSM 22697</strain>
    </source>
</reference>
<dbReference type="AlphaFoldDB" id="A0A0R2FB69"/>
<dbReference type="SMART" id="SM00563">
    <property type="entry name" value="PlsC"/>
    <property type="match status" value="1"/>
</dbReference>
<dbReference type="EMBL" id="AYZJ01000008">
    <property type="protein sequence ID" value="KRN25619.1"/>
    <property type="molecule type" value="Genomic_DNA"/>
</dbReference>
<evidence type="ECO:0000313" key="3">
    <source>
        <dbReference type="Proteomes" id="UP000050865"/>
    </source>
</evidence>
<sequence length="286" mass="32746">MIEKKSADPHTPVIKNIERAVQDGRFNDKVEVNDPTLPPAAEKAVIDHYLASQTTWRHRFNNVIVRTGMNLSARWIGHGIQVTGRENLAAVPGAAIVTSNHFSPVENLIVRKALGMPRLYIVSQTTNLEMPGTLGYVFNNADILPISADVNYLAHEFPDLLDTVFKRQHKVLIYPEQEMWYNYRKPRPPKRGAYYYAARFNVPVISCFVAIHTLAKQVSPAFNKVGYSMQIMPSIFPDPQKSVRENSIAMMQQDYRQKCQAYERAYQRKLTYQFSRDDIAGWRGKD</sequence>
<protein>
    <submittedName>
        <fullName evidence="2">1-acyl-sn-glycerol-3-phosphate acyltransferase</fullName>
    </submittedName>
</protein>
<dbReference type="RefSeq" id="WP_056988840.1">
    <property type="nucleotide sequence ID" value="NZ_AYZJ01000008.1"/>
</dbReference>
<dbReference type="PATRIC" id="fig|1423730.4.peg.167"/>
<dbReference type="Pfam" id="PF01553">
    <property type="entry name" value="Acyltransferase"/>
    <property type="match status" value="1"/>
</dbReference>
<evidence type="ECO:0000259" key="1">
    <source>
        <dbReference type="SMART" id="SM00563"/>
    </source>
</evidence>
<organism evidence="2 3">
    <name type="scientific">Lacticaseibacillus camelliae DSM 22697 = JCM 13995</name>
    <dbReference type="NCBI Taxonomy" id="1423730"/>
    <lineage>
        <taxon>Bacteria</taxon>
        <taxon>Bacillati</taxon>
        <taxon>Bacillota</taxon>
        <taxon>Bacilli</taxon>
        <taxon>Lactobacillales</taxon>
        <taxon>Lactobacillaceae</taxon>
        <taxon>Lacticaseibacillus</taxon>
    </lineage>
</organism>
<keyword evidence="3" id="KW-1185">Reference proteome</keyword>
<dbReference type="GO" id="GO:0016746">
    <property type="term" value="F:acyltransferase activity"/>
    <property type="evidence" value="ECO:0007669"/>
    <property type="project" value="UniProtKB-KW"/>
</dbReference>
<gene>
    <name evidence="2" type="ORF">FC75_GL000156</name>
</gene>
<dbReference type="InterPro" id="IPR002123">
    <property type="entry name" value="Plipid/glycerol_acylTrfase"/>
</dbReference>
<accession>A0A0R2FB69</accession>